<dbReference type="HOGENOM" id="CLU_2143080_0_0_11"/>
<feature type="region of interest" description="Disordered" evidence="1">
    <location>
        <begin position="77"/>
        <end position="112"/>
    </location>
</feature>
<gene>
    <name evidence="2" type="ordered locus">Mflv_2795</name>
</gene>
<dbReference type="AlphaFoldDB" id="A4T233"/>
<evidence type="ECO:0000256" key="1">
    <source>
        <dbReference type="SAM" id="MobiDB-lite"/>
    </source>
</evidence>
<dbReference type="eggNOG" id="ENOG5031VIP">
    <property type="taxonomic scope" value="Bacteria"/>
</dbReference>
<reference evidence="2" key="2">
    <citation type="journal article" date="2013" name="PLoS ONE">
        <title>A Gene Expression Study of the Activities of Aromatic Ring-Cleavage Dioxygenases in Mycobacterium gilvum PYR-GCK to Changes in Salinity and pH during Pyrene Degradation.</title>
        <authorList>
            <person name="Badejo A.C."/>
            <person name="Badejo A.O."/>
            <person name="Shin K.H."/>
            <person name="Chai Y.G."/>
        </authorList>
    </citation>
    <scope>NUCLEOTIDE SEQUENCE [LARGE SCALE GENOMIC DNA]</scope>
    <source>
        <strain evidence="2">PYR-GCK</strain>
    </source>
</reference>
<accession>A4T233</accession>
<reference evidence="2" key="1">
    <citation type="submission" date="2007-04" db="EMBL/GenBank/DDBJ databases">
        <authorList>
            <consortium name="US DOE Joint Genome Institute"/>
            <person name="Copeland A."/>
            <person name="Lucas S."/>
            <person name="Lapidus A."/>
            <person name="Barry K."/>
            <person name="Detter J.C."/>
            <person name="Glavina del Rio T."/>
            <person name="Hammon N."/>
            <person name="Israni S."/>
            <person name="Dalin E."/>
            <person name="Tice H."/>
            <person name="Pitluck S."/>
            <person name="Chain P."/>
            <person name="Malfatti S."/>
            <person name="Shin M."/>
            <person name="Vergez L."/>
            <person name="Schmutz J."/>
            <person name="Larimer F."/>
            <person name="Land M."/>
            <person name="Hauser L."/>
            <person name="Kyrpides N."/>
            <person name="Mikhailova N."/>
            <person name="Miller C."/>
            <person name="Richardson P."/>
        </authorList>
    </citation>
    <scope>NUCLEOTIDE SEQUENCE</scope>
    <source>
        <strain evidence="2">PYR-GCK</strain>
    </source>
</reference>
<sequence length="112" mass="12700">MPYYLTPVAELPYPHTMGEWPLQDGTRSNCPHGLEAVLRARSQHPGQDGYRELFTDDTISARRQACDVHAGNWTVVLPESRHSSKPFRRVPKPPPSPTPRATTRRSLRRTAD</sequence>
<dbReference type="EMBL" id="CP000656">
    <property type="protein sequence ID" value="ABP45272.1"/>
    <property type="molecule type" value="Genomic_DNA"/>
</dbReference>
<organism evidence="2">
    <name type="scientific">Mycolicibacterium gilvum (strain PYR-GCK)</name>
    <name type="common">Mycobacterium gilvum (strain PYR-GCK)</name>
    <dbReference type="NCBI Taxonomy" id="350054"/>
    <lineage>
        <taxon>Bacteria</taxon>
        <taxon>Bacillati</taxon>
        <taxon>Actinomycetota</taxon>
        <taxon>Actinomycetes</taxon>
        <taxon>Mycobacteriales</taxon>
        <taxon>Mycobacteriaceae</taxon>
        <taxon>Mycolicibacterium</taxon>
    </lineage>
</organism>
<protein>
    <submittedName>
        <fullName evidence="2">Uncharacterized protein</fullName>
    </submittedName>
</protein>
<feature type="compositionally biased region" description="Basic residues" evidence="1">
    <location>
        <begin position="102"/>
        <end position="112"/>
    </location>
</feature>
<evidence type="ECO:0000313" key="2">
    <source>
        <dbReference type="EMBL" id="ABP45272.1"/>
    </source>
</evidence>
<name>A4T233_MYCGI</name>
<dbReference type="OrthoDB" id="4623344at2"/>
<proteinExistence type="predicted"/>
<dbReference type="KEGG" id="mgi:Mflv_2795"/>